<evidence type="ECO:0008006" key="3">
    <source>
        <dbReference type="Google" id="ProtNLM"/>
    </source>
</evidence>
<protein>
    <recommendedName>
        <fullName evidence="3">Hexosyltransferase</fullName>
    </recommendedName>
</protein>
<comment type="caution">
    <text evidence="1">The sequence shown here is derived from an EMBL/GenBank/DDBJ whole genome shotgun (WGS) entry which is preliminary data.</text>
</comment>
<dbReference type="Proteomes" id="UP001642484">
    <property type="component" value="Unassembled WGS sequence"/>
</dbReference>
<evidence type="ECO:0000313" key="1">
    <source>
        <dbReference type="EMBL" id="CAK9019087.1"/>
    </source>
</evidence>
<gene>
    <name evidence="1" type="ORF">CCMP2556_LOCUS13529</name>
</gene>
<accession>A0ABP0JYM2</accession>
<reference evidence="1 2" key="1">
    <citation type="submission" date="2024-02" db="EMBL/GenBank/DDBJ databases">
        <authorList>
            <person name="Chen Y."/>
            <person name="Shah S."/>
            <person name="Dougan E. K."/>
            <person name="Thang M."/>
            <person name="Chan C."/>
        </authorList>
    </citation>
    <scope>NUCLEOTIDE SEQUENCE [LARGE SCALE GENOMIC DNA]</scope>
</reference>
<feature type="non-terminal residue" evidence="1">
    <location>
        <position position="1"/>
    </location>
</feature>
<dbReference type="EMBL" id="CAXAMN010006780">
    <property type="protein sequence ID" value="CAK9019087.1"/>
    <property type="molecule type" value="Genomic_DNA"/>
</dbReference>
<organism evidence="1 2">
    <name type="scientific">Durusdinium trenchii</name>
    <dbReference type="NCBI Taxonomy" id="1381693"/>
    <lineage>
        <taxon>Eukaryota</taxon>
        <taxon>Sar</taxon>
        <taxon>Alveolata</taxon>
        <taxon>Dinophyceae</taxon>
        <taxon>Suessiales</taxon>
        <taxon>Symbiodiniaceae</taxon>
        <taxon>Durusdinium</taxon>
    </lineage>
</organism>
<proteinExistence type="predicted"/>
<name>A0ABP0JYM2_9DINO</name>
<keyword evidence="2" id="KW-1185">Reference proteome</keyword>
<sequence>SMMSVASKDVRNFLGDPLPQVGAPHFEAGDVICNAKQNQTAADWAPRGWDITIGDRIQCESRNRVKDPNWRQIRFDNWDRNWCWIGVKEMCHENLKTPYSWNEYRELAFKRGYAPSPQVSPFHGLLNPELCDGAKHGIPKPYYPEEDAIALKWFHKNVKVYVLNLPKFYNRWDVINKRLAALQIQATRVIGVDMLEPYAYTKASKAGWILPGFDMDRAQALAEEPANDMGRILGTVGCAAAHFKAQSQILYEKPRVALVLEDDSWLMDGFVTNLWRIVTQELPCDWDVLQLLGRCAYGMCVSEHVARIQPDANEPDNLCHAGVNWGFHGVLYRTEHLGRIQDMWKKRVFNPETPHCLAS</sequence>
<evidence type="ECO:0000313" key="2">
    <source>
        <dbReference type="Proteomes" id="UP001642484"/>
    </source>
</evidence>